<dbReference type="EMBL" id="PDXD01000068">
    <property type="protein sequence ID" value="RYN65013.1"/>
    <property type="molecule type" value="Genomic_DNA"/>
</dbReference>
<evidence type="ECO:0000313" key="1">
    <source>
        <dbReference type="EMBL" id="RYN65013.1"/>
    </source>
</evidence>
<protein>
    <submittedName>
        <fullName evidence="1">Uncharacterized protein</fullName>
    </submittedName>
</protein>
<reference evidence="2" key="1">
    <citation type="journal article" date="2019" name="bioRxiv">
        <title>Genomics, evolutionary history and diagnostics of the Alternaria alternata species group including apple and Asian pear pathotypes.</title>
        <authorList>
            <person name="Armitage A.D."/>
            <person name="Cockerton H.M."/>
            <person name="Sreenivasaprasad S."/>
            <person name="Woodhall J.W."/>
            <person name="Lane C.R."/>
            <person name="Harrison R.J."/>
            <person name="Clarkson J.P."/>
        </authorList>
    </citation>
    <scope>NUCLEOTIDE SEQUENCE [LARGE SCALE GENOMIC DNA]</scope>
    <source>
        <strain evidence="2">FERA 1177</strain>
    </source>
</reference>
<name>A0A4V1WPZ4_ALTAL</name>
<organism evidence="1 2">
    <name type="scientific">Alternaria alternata</name>
    <name type="common">Alternaria rot fungus</name>
    <name type="synonym">Torula alternata</name>
    <dbReference type="NCBI Taxonomy" id="5599"/>
    <lineage>
        <taxon>Eukaryota</taxon>
        <taxon>Fungi</taxon>
        <taxon>Dikarya</taxon>
        <taxon>Ascomycota</taxon>
        <taxon>Pezizomycotina</taxon>
        <taxon>Dothideomycetes</taxon>
        <taxon>Pleosporomycetidae</taxon>
        <taxon>Pleosporales</taxon>
        <taxon>Pleosporineae</taxon>
        <taxon>Pleosporaceae</taxon>
        <taxon>Alternaria</taxon>
        <taxon>Alternaria sect. Alternaria</taxon>
        <taxon>Alternaria alternata complex</taxon>
    </lineage>
</organism>
<sequence length="123" mass="12976">MSASEAVAFLALTGFFFCNKQLYEDLPVCILSTMTLLSCLRMISSRATSVDLPTSSTKDADSSNSVVSASVSSSTVGANVSSSTVHAGVSVEELWNSCGESDCNIVDMERWRLGFGNTDGSKV</sequence>
<dbReference type="AlphaFoldDB" id="A0A4V1WPZ4"/>
<proteinExistence type="predicted"/>
<comment type="caution">
    <text evidence="1">The sequence shown here is derived from an EMBL/GenBank/DDBJ whole genome shotgun (WGS) entry which is preliminary data.</text>
</comment>
<dbReference type="Proteomes" id="UP000291422">
    <property type="component" value="Unassembled WGS sequence"/>
</dbReference>
<evidence type="ECO:0000313" key="2">
    <source>
        <dbReference type="Proteomes" id="UP000291422"/>
    </source>
</evidence>
<gene>
    <name evidence="1" type="ORF">AA0117_g12260</name>
</gene>
<accession>A0A4V1WPZ4</accession>